<accession>A0A7J7NJB1</accession>
<sequence length="149" mass="16444">MIRRLIRLSSMGKPLILRASGLTCLAVLNYAWTVRNKTIHEEHTSISAAKWAVMMQPKKPPNIKTCYWALPGKDIMKASTDGSSRDNPGRSGCGIIIRDDAGNIRGVQLKGLGITSSYMAECHGIFNAAETAYKKGWPRLFSGCNYKLQ</sequence>
<dbReference type="Proteomes" id="UP000541444">
    <property type="component" value="Unassembled WGS sequence"/>
</dbReference>
<dbReference type="InterPro" id="IPR053151">
    <property type="entry name" value="RNase_H-like"/>
</dbReference>
<dbReference type="EMBL" id="JACGCM010000766">
    <property type="protein sequence ID" value="KAF6167072.1"/>
    <property type="molecule type" value="Genomic_DNA"/>
</dbReference>
<feature type="domain" description="RNase H type-1" evidence="1">
    <location>
        <begin position="72"/>
        <end position="149"/>
    </location>
</feature>
<dbReference type="AlphaFoldDB" id="A0A7J7NJB1"/>
<evidence type="ECO:0000259" key="1">
    <source>
        <dbReference type="PROSITE" id="PS50879"/>
    </source>
</evidence>
<dbReference type="OrthoDB" id="1436468at2759"/>
<comment type="caution">
    <text evidence="2">The sequence shown here is derived from an EMBL/GenBank/DDBJ whole genome shotgun (WGS) entry which is preliminary data.</text>
</comment>
<keyword evidence="3" id="KW-1185">Reference proteome</keyword>
<dbReference type="PROSITE" id="PS50879">
    <property type="entry name" value="RNASE_H_1"/>
    <property type="match status" value="1"/>
</dbReference>
<dbReference type="PANTHER" id="PTHR47723:SF19">
    <property type="entry name" value="POLYNUCLEOTIDYL TRANSFERASE, RIBONUCLEASE H-LIKE SUPERFAMILY PROTEIN"/>
    <property type="match status" value="1"/>
</dbReference>
<dbReference type="GO" id="GO:0004523">
    <property type="term" value="F:RNA-DNA hybrid ribonuclease activity"/>
    <property type="evidence" value="ECO:0007669"/>
    <property type="project" value="InterPro"/>
</dbReference>
<dbReference type="InterPro" id="IPR036397">
    <property type="entry name" value="RNaseH_sf"/>
</dbReference>
<dbReference type="Gene3D" id="3.30.420.10">
    <property type="entry name" value="Ribonuclease H-like superfamily/Ribonuclease H"/>
    <property type="match status" value="1"/>
</dbReference>
<protein>
    <recommendedName>
        <fullName evidence="1">RNase H type-1 domain-containing protein</fullName>
    </recommendedName>
</protein>
<evidence type="ECO:0000313" key="3">
    <source>
        <dbReference type="Proteomes" id="UP000541444"/>
    </source>
</evidence>
<name>A0A7J7NJB1_9MAGN</name>
<dbReference type="Pfam" id="PF13456">
    <property type="entry name" value="RVT_3"/>
    <property type="match status" value="1"/>
</dbReference>
<organism evidence="2 3">
    <name type="scientific">Kingdonia uniflora</name>
    <dbReference type="NCBI Taxonomy" id="39325"/>
    <lineage>
        <taxon>Eukaryota</taxon>
        <taxon>Viridiplantae</taxon>
        <taxon>Streptophyta</taxon>
        <taxon>Embryophyta</taxon>
        <taxon>Tracheophyta</taxon>
        <taxon>Spermatophyta</taxon>
        <taxon>Magnoliopsida</taxon>
        <taxon>Ranunculales</taxon>
        <taxon>Circaeasteraceae</taxon>
        <taxon>Kingdonia</taxon>
    </lineage>
</organism>
<dbReference type="InterPro" id="IPR002156">
    <property type="entry name" value="RNaseH_domain"/>
</dbReference>
<evidence type="ECO:0000313" key="2">
    <source>
        <dbReference type="EMBL" id="KAF6167072.1"/>
    </source>
</evidence>
<dbReference type="GO" id="GO:0003676">
    <property type="term" value="F:nucleic acid binding"/>
    <property type="evidence" value="ECO:0007669"/>
    <property type="project" value="InterPro"/>
</dbReference>
<gene>
    <name evidence="2" type="ORF">GIB67_041327</name>
</gene>
<dbReference type="SUPFAM" id="SSF53098">
    <property type="entry name" value="Ribonuclease H-like"/>
    <property type="match status" value="1"/>
</dbReference>
<dbReference type="PANTHER" id="PTHR47723">
    <property type="entry name" value="OS05G0353850 PROTEIN"/>
    <property type="match status" value="1"/>
</dbReference>
<dbReference type="InterPro" id="IPR012337">
    <property type="entry name" value="RNaseH-like_sf"/>
</dbReference>
<reference evidence="2 3" key="1">
    <citation type="journal article" date="2020" name="IScience">
        <title>Genome Sequencing of the Endangered Kingdonia uniflora (Circaeasteraceae, Ranunculales) Reveals Potential Mechanisms of Evolutionary Specialization.</title>
        <authorList>
            <person name="Sun Y."/>
            <person name="Deng T."/>
            <person name="Zhang A."/>
            <person name="Moore M.J."/>
            <person name="Landis J.B."/>
            <person name="Lin N."/>
            <person name="Zhang H."/>
            <person name="Zhang X."/>
            <person name="Huang J."/>
            <person name="Zhang X."/>
            <person name="Sun H."/>
            <person name="Wang H."/>
        </authorList>
    </citation>
    <scope>NUCLEOTIDE SEQUENCE [LARGE SCALE GENOMIC DNA]</scope>
    <source>
        <strain evidence="2">TB1705</strain>
        <tissue evidence="2">Leaf</tissue>
    </source>
</reference>
<proteinExistence type="predicted"/>